<dbReference type="SUPFAM" id="SSF55129">
    <property type="entry name" value="Ribosomal protein L30p/L7e"/>
    <property type="match status" value="1"/>
</dbReference>
<gene>
    <name evidence="7" type="ORF">SCF082_LOCUS48349</name>
</gene>
<dbReference type="Gene3D" id="3.30.1390.20">
    <property type="entry name" value="Ribosomal protein L30, ferredoxin-like fold domain"/>
    <property type="match status" value="2"/>
</dbReference>
<dbReference type="InterPro" id="IPR035808">
    <property type="entry name" value="Ribosomal_uL30_euk_arc"/>
</dbReference>
<dbReference type="Pfam" id="PF00327">
    <property type="entry name" value="Ribosomal_L30"/>
    <property type="match status" value="1"/>
</dbReference>
<protein>
    <submittedName>
        <fullName evidence="7">60S ribosomal protein L7</fullName>
    </submittedName>
</protein>
<accession>A0ABP0RS92</accession>
<dbReference type="InterPro" id="IPR012988">
    <property type="entry name" value="Ribosomal_uL30_N_euk"/>
</dbReference>
<keyword evidence="2 7" id="KW-0689">Ribosomal protein</keyword>
<feature type="domain" description="Large ribosomal subunit protein uL30-like ferredoxin-like fold" evidence="5">
    <location>
        <begin position="82"/>
        <end position="131"/>
    </location>
</feature>
<dbReference type="InterPro" id="IPR039699">
    <property type="entry name" value="Ribosomal_uL30"/>
</dbReference>
<evidence type="ECO:0000313" key="8">
    <source>
        <dbReference type="Proteomes" id="UP001642464"/>
    </source>
</evidence>
<dbReference type="NCBIfam" id="TIGR01310">
    <property type="entry name" value="uL30_euk"/>
    <property type="match status" value="1"/>
</dbReference>
<keyword evidence="4" id="KW-0175">Coiled coil</keyword>
<dbReference type="Proteomes" id="UP001642464">
    <property type="component" value="Unassembled WGS sequence"/>
</dbReference>
<sequence length="239" mass="27142">MSDSVPESVLKRRATLAELKAKREEAKEKKRVARKQSRKVAFKRAEQYVKEYKAQENELVRMRRAAKAAGNIFVDPEPKFAVVIRIRGIIGNSPKVRKILQLLRLRQIHNAVFVRLNKATINMLRLVEPYVAYGTPSLKVVKSLIYKRGFGKVNGQRIPIADNSVIEGELGSKDLICVEDLVHEIFTCGPNFKYASNFLWPFKLSAPNGGFKRKLSHFNEGGDAGNRGEHINDLIKRMI</sequence>
<dbReference type="EMBL" id="CAXAMM010042197">
    <property type="protein sequence ID" value="CAK9103514.1"/>
    <property type="molecule type" value="Genomic_DNA"/>
</dbReference>
<dbReference type="InterPro" id="IPR005998">
    <property type="entry name" value="Ribosomal_uL30_euk"/>
</dbReference>
<evidence type="ECO:0000259" key="5">
    <source>
        <dbReference type="Pfam" id="PF00327"/>
    </source>
</evidence>
<organism evidence="7 8">
    <name type="scientific">Durusdinium trenchii</name>
    <dbReference type="NCBI Taxonomy" id="1381693"/>
    <lineage>
        <taxon>Eukaryota</taxon>
        <taxon>Sar</taxon>
        <taxon>Alveolata</taxon>
        <taxon>Dinophyceae</taxon>
        <taxon>Suessiales</taxon>
        <taxon>Symbiodiniaceae</taxon>
        <taxon>Durusdinium</taxon>
    </lineage>
</organism>
<evidence type="ECO:0000256" key="2">
    <source>
        <dbReference type="ARBA" id="ARBA00022980"/>
    </source>
</evidence>
<dbReference type="InterPro" id="IPR016082">
    <property type="entry name" value="Ribosomal_uL30_ferredoxin-like"/>
</dbReference>
<keyword evidence="3" id="KW-0687">Ribonucleoprotein</keyword>
<evidence type="ECO:0000259" key="6">
    <source>
        <dbReference type="Pfam" id="PF08079"/>
    </source>
</evidence>
<dbReference type="PANTHER" id="PTHR11524:SF16">
    <property type="entry name" value="LARGE RIBOSOMAL SUBUNIT PROTEIN UL30"/>
    <property type="match status" value="1"/>
</dbReference>
<dbReference type="GO" id="GO:0005840">
    <property type="term" value="C:ribosome"/>
    <property type="evidence" value="ECO:0007669"/>
    <property type="project" value="UniProtKB-KW"/>
</dbReference>
<evidence type="ECO:0000313" key="7">
    <source>
        <dbReference type="EMBL" id="CAK9103514.1"/>
    </source>
</evidence>
<feature type="coiled-coil region" evidence="4">
    <location>
        <begin position="9"/>
        <end position="65"/>
    </location>
</feature>
<evidence type="ECO:0000256" key="1">
    <source>
        <dbReference type="ARBA" id="ARBA00007594"/>
    </source>
</evidence>
<comment type="caution">
    <text evidence="7">The sequence shown here is derived from an EMBL/GenBank/DDBJ whole genome shotgun (WGS) entry which is preliminary data.</text>
</comment>
<dbReference type="CDD" id="cd01657">
    <property type="entry name" value="Ribosomal_L7_archeal_euk"/>
    <property type="match status" value="1"/>
</dbReference>
<evidence type="ECO:0000256" key="3">
    <source>
        <dbReference type="ARBA" id="ARBA00023274"/>
    </source>
</evidence>
<proteinExistence type="inferred from homology"/>
<evidence type="ECO:0000256" key="4">
    <source>
        <dbReference type="SAM" id="Coils"/>
    </source>
</evidence>
<reference evidence="7 8" key="1">
    <citation type="submission" date="2024-02" db="EMBL/GenBank/DDBJ databases">
        <authorList>
            <person name="Chen Y."/>
            <person name="Shah S."/>
            <person name="Dougan E. K."/>
            <person name="Thang M."/>
            <person name="Chan C."/>
        </authorList>
    </citation>
    <scope>NUCLEOTIDE SEQUENCE [LARGE SCALE GENOMIC DNA]</scope>
</reference>
<feature type="domain" description="Large ribosomal subunit protein uL30 N-terminal eukaryotes" evidence="6">
    <location>
        <begin position="5"/>
        <end position="76"/>
    </location>
</feature>
<dbReference type="PROSITE" id="PS00634">
    <property type="entry name" value="RIBOSOMAL_L30"/>
    <property type="match status" value="1"/>
</dbReference>
<comment type="similarity">
    <text evidence="1">Belongs to the universal ribosomal protein uL30 family.</text>
</comment>
<dbReference type="Pfam" id="PF08079">
    <property type="entry name" value="Ribosomal_L30_N"/>
    <property type="match status" value="1"/>
</dbReference>
<name>A0ABP0RS92_9DINO</name>
<dbReference type="PANTHER" id="PTHR11524">
    <property type="entry name" value="60S RIBOSOMAL PROTEIN L7"/>
    <property type="match status" value="1"/>
</dbReference>
<keyword evidence="8" id="KW-1185">Reference proteome</keyword>
<dbReference type="InterPro" id="IPR018038">
    <property type="entry name" value="Ribosomal_uL30_CS"/>
</dbReference>
<dbReference type="InterPro" id="IPR036919">
    <property type="entry name" value="Ribo_uL30_ferredoxin-like_sf"/>
</dbReference>